<dbReference type="PANTHER" id="PTHR43280">
    <property type="entry name" value="ARAC-FAMILY TRANSCRIPTIONAL REGULATOR"/>
    <property type="match status" value="1"/>
</dbReference>
<dbReference type="PANTHER" id="PTHR43280:SF28">
    <property type="entry name" value="HTH-TYPE TRANSCRIPTIONAL ACTIVATOR RHAS"/>
    <property type="match status" value="1"/>
</dbReference>
<evidence type="ECO:0000259" key="4">
    <source>
        <dbReference type="PROSITE" id="PS01124"/>
    </source>
</evidence>
<evidence type="ECO:0000256" key="1">
    <source>
        <dbReference type="ARBA" id="ARBA00023015"/>
    </source>
</evidence>
<dbReference type="AlphaFoldDB" id="A0A559KG04"/>
<dbReference type="Proteomes" id="UP000317036">
    <property type="component" value="Unassembled WGS sequence"/>
</dbReference>
<dbReference type="Gene3D" id="1.10.10.60">
    <property type="entry name" value="Homeodomain-like"/>
    <property type="match status" value="2"/>
</dbReference>
<dbReference type="InterPro" id="IPR014710">
    <property type="entry name" value="RmlC-like_jellyroll"/>
</dbReference>
<protein>
    <submittedName>
        <fullName evidence="5">Helix-turn-helix domain-containing protein</fullName>
    </submittedName>
</protein>
<dbReference type="SUPFAM" id="SSF46689">
    <property type="entry name" value="Homeodomain-like"/>
    <property type="match status" value="2"/>
</dbReference>
<dbReference type="EMBL" id="VNJI01000005">
    <property type="protein sequence ID" value="TVY11052.1"/>
    <property type="molecule type" value="Genomic_DNA"/>
</dbReference>
<dbReference type="Pfam" id="PF12833">
    <property type="entry name" value="HTH_18"/>
    <property type="match status" value="1"/>
</dbReference>
<evidence type="ECO:0000313" key="5">
    <source>
        <dbReference type="EMBL" id="TVY11052.1"/>
    </source>
</evidence>
<feature type="domain" description="HTH araC/xylS-type" evidence="4">
    <location>
        <begin position="176"/>
        <end position="274"/>
    </location>
</feature>
<dbReference type="Pfam" id="PF02311">
    <property type="entry name" value="AraC_binding"/>
    <property type="match status" value="1"/>
</dbReference>
<dbReference type="InterPro" id="IPR018060">
    <property type="entry name" value="HTH_AraC"/>
</dbReference>
<evidence type="ECO:0000256" key="3">
    <source>
        <dbReference type="ARBA" id="ARBA00023163"/>
    </source>
</evidence>
<dbReference type="Gene3D" id="2.60.120.10">
    <property type="entry name" value="Jelly Rolls"/>
    <property type="match status" value="1"/>
</dbReference>
<sequence length="277" mass="31598">MLHPDETIPHMRDYYFPPYITLAHLFNAPADWAIRDRTLKQFALQYVVKGLAIYTVEGHPYETKTGDLLFHRPNELHSIETVESHPYVCISLVFHYGSSPFPIEQLMKGAHALGNFNNHPIEQKLHQLLVHYRQPGLLHQTLCQGLLSQILAEAAAWNDEFGTPSDMQLQNKAKLVLVKNYIINHYAEGLDYYALETISGLSQNYIIVLFRKTFGMTPTEYLTQVRINKAKELAVQTNMSVSEIAREVGYANVHAFGKMFKKKTGTSITQFCSTLIL</sequence>
<dbReference type="GO" id="GO:0003700">
    <property type="term" value="F:DNA-binding transcription factor activity"/>
    <property type="evidence" value="ECO:0007669"/>
    <property type="project" value="InterPro"/>
</dbReference>
<dbReference type="GO" id="GO:0043565">
    <property type="term" value="F:sequence-specific DNA binding"/>
    <property type="evidence" value="ECO:0007669"/>
    <property type="project" value="InterPro"/>
</dbReference>
<accession>A0A559KG04</accession>
<dbReference type="InterPro" id="IPR009057">
    <property type="entry name" value="Homeodomain-like_sf"/>
</dbReference>
<keyword evidence="6" id="KW-1185">Reference proteome</keyword>
<dbReference type="SUPFAM" id="SSF51215">
    <property type="entry name" value="Regulatory protein AraC"/>
    <property type="match status" value="1"/>
</dbReference>
<dbReference type="OrthoDB" id="9807321at2"/>
<comment type="caution">
    <text evidence="5">The sequence shown here is derived from an EMBL/GenBank/DDBJ whole genome shotgun (WGS) entry which is preliminary data.</text>
</comment>
<dbReference type="InterPro" id="IPR003313">
    <property type="entry name" value="AraC-bd"/>
</dbReference>
<dbReference type="PROSITE" id="PS01124">
    <property type="entry name" value="HTH_ARAC_FAMILY_2"/>
    <property type="match status" value="1"/>
</dbReference>
<keyword evidence="1" id="KW-0805">Transcription regulation</keyword>
<dbReference type="InterPro" id="IPR037923">
    <property type="entry name" value="HTH-like"/>
</dbReference>
<evidence type="ECO:0000313" key="6">
    <source>
        <dbReference type="Proteomes" id="UP000317036"/>
    </source>
</evidence>
<reference evidence="5 6" key="1">
    <citation type="submission" date="2019-07" db="EMBL/GenBank/DDBJ databases">
        <authorList>
            <person name="Kim J."/>
        </authorList>
    </citation>
    <scope>NUCLEOTIDE SEQUENCE [LARGE SCALE GENOMIC DNA]</scope>
    <source>
        <strain evidence="5 6">JC52</strain>
    </source>
</reference>
<proteinExistence type="predicted"/>
<organism evidence="5 6">
    <name type="scientific">Paenibacillus cremeus</name>
    <dbReference type="NCBI Taxonomy" id="2163881"/>
    <lineage>
        <taxon>Bacteria</taxon>
        <taxon>Bacillati</taxon>
        <taxon>Bacillota</taxon>
        <taxon>Bacilli</taxon>
        <taxon>Bacillales</taxon>
        <taxon>Paenibacillaceae</taxon>
        <taxon>Paenibacillus</taxon>
    </lineage>
</organism>
<keyword evidence="3" id="KW-0804">Transcription</keyword>
<name>A0A559KG04_9BACL</name>
<evidence type="ECO:0000256" key="2">
    <source>
        <dbReference type="ARBA" id="ARBA00023125"/>
    </source>
</evidence>
<gene>
    <name evidence="5" type="ORF">FPZ49_05410</name>
</gene>
<keyword evidence="2" id="KW-0238">DNA-binding</keyword>
<dbReference type="SMART" id="SM00342">
    <property type="entry name" value="HTH_ARAC"/>
    <property type="match status" value="1"/>
</dbReference>